<name>A0A077AW78_9PROT</name>
<organism evidence="1 2">
    <name type="scientific">Candidatus Odyssella acanthamoebae</name>
    <dbReference type="NCBI Taxonomy" id="91604"/>
    <lineage>
        <taxon>Bacteria</taxon>
        <taxon>Pseudomonadati</taxon>
        <taxon>Pseudomonadota</taxon>
        <taxon>Alphaproteobacteria</taxon>
        <taxon>Holosporales</taxon>
        <taxon>Candidatus Paracaedibacteraceae</taxon>
        <taxon>Candidatus Odyssella</taxon>
    </lineage>
</organism>
<evidence type="ECO:0000313" key="2">
    <source>
        <dbReference type="Proteomes" id="UP000028926"/>
    </source>
</evidence>
<dbReference type="STRING" id="91604.ID47_07885"/>
<reference evidence="1 2" key="1">
    <citation type="submission" date="2014-07" db="EMBL/GenBank/DDBJ databases">
        <title>Comparative genomic insights into amoeba endosymbionts belonging to the families of Holosporaceae and Candidatus Midichloriaceae within Rickettsiales.</title>
        <authorList>
            <person name="Wang Z."/>
            <person name="Wu M."/>
        </authorList>
    </citation>
    <scope>NUCLEOTIDE SEQUENCE [LARGE SCALE GENOMIC DNA]</scope>
    <source>
        <strain evidence="1">PRA3</strain>
    </source>
</reference>
<evidence type="ECO:0000313" key="1">
    <source>
        <dbReference type="EMBL" id="AIK96656.1"/>
    </source>
</evidence>
<sequence length="160" mass="18438">MTKNLFLAICTLIQANAQEDLSFLKENNFSSRPVKLMIRIENTDFIPSLKPPAMDITILEASTSLFLEKSNLKLGYQKLEMNLHSLELTFILPMNDLRLPCVLNNIPVRSEVKLEDGVFPSQYLLTLTPTAERYKLTFNSTVTQNFWAVTKKHNRLRDNF</sequence>
<dbReference type="AlphaFoldDB" id="A0A077AW78"/>
<protein>
    <submittedName>
        <fullName evidence="1">Uncharacterized protein</fullName>
    </submittedName>
</protein>
<gene>
    <name evidence="1" type="ORF">ID47_07885</name>
</gene>
<accession>A0A077AW78</accession>
<dbReference type="Proteomes" id="UP000028926">
    <property type="component" value="Chromosome"/>
</dbReference>
<keyword evidence="2" id="KW-1185">Reference proteome</keyword>
<dbReference type="RefSeq" id="WP_038465248.1">
    <property type="nucleotide sequence ID" value="NZ_CP008941.1"/>
</dbReference>
<dbReference type="HOGENOM" id="CLU_1649032_0_0_5"/>
<dbReference type="EMBL" id="CP008941">
    <property type="protein sequence ID" value="AIK96656.1"/>
    <property type="molecule type" value="Genomic_DNA"/>
</dbReference>
<proteinExistence type="predicted"/>
<dbReference type="KEGG" id="paca:ID47_07885"/>